<name>A0A6M3INA8_9ZZZZ</name>
<gene>
    <name evidence="3" type="ORF">MM415B01406_0007</name>
</gene>
<keyword evidence="1" id="KW-0547">Nucleotide-binding</keyword>
<dbReference type="PANTHER" id="PTHR42961:SF2">
    <property type="entry name" value="IRON-SULFUR PROTEIN NUBPL"/>
    <property type="match status" value="1"/>
</dbReference>
<proteinExistence type="predicted"/>
<dbReference type="InterPro" id="IPR044304">
    <property type="entry name" value="NUBPL-like"/>
</dbReference>
<protein>
    <recommendedName>
        <fullName evidence="4">AAA domain-containing protein</fullName>
    </recommendedName>
</protein>
<accession>A0A6M3INA8</accession>
<dbReference type="InterPro" id="IPR033756">
    <property type="entry name" value="YlxH/NBP35"/>
</dbReference>
<dbReference type="Pfam" id="PF10609">
    <property type="entry name" value="ParA"/>
    <property type="match status" value="1"/>
</dbReference>
<reference evidence="3" key="1">
    <citation type="submission" date="2020-03" db="EMBL/GenBank/DDBJ databases">
        <title>The deep terrestrial virosphere.</title>
        <authorList>
            <person name="Holmfeldt K."/>
            <person name="Nilsson E."/>
            <person name="Simone D."/>
            <person name="Lopez-Fernandez M."/>
            <person name="Wu X."/>
            <person name="de Brujin I."/>
            <person name="Lundin D."/>
            <person name="Andersson A."/>
            <person name="Bertilsson S."/>
            <person name="Dopson M."/>
        </authorList>
    </citation>
    <scope>NUCLEOTIDE SEQUENCE</scope>
    <source>
        <strain evidence="3">MM415B01406</strain>
    </source>
</reference>
<dbReference type="GO" id="GO:0005524">
    <property type="term" value="F:ATP binding"/>
    <property type="evidence" value="ECO:0007669"/>
    <property type="project" value="UniProtKB-KW"/>
</dbReference>
<dbReference type="SUPFAM" id="SSF52540">
    <property type="entry name" value="P-loop containing nucleoside triphosphate hydrolases"/>
    <property type="match status" value="1"/>
</dbReference>
<evidence type="ECO:0000313" key="3">
    <source>
        <dbReference type="EMBL" id="QJA58785.1"/>
    </source>
</evidence>
<dbReference type="PANTHER" id="PTHR42961">
    <property type="entry name" value="IRON-SULFUR PROTEIN NUBPL"/>
    <property type="match status" value="1"/>
</dbReference>
<sequence length="416" mass="46379">MKKAVCVCAVKGGVGKTLVALNLAKRLAKEGRTALIDADLDNSSFSQFTGIDGVIKIDREQRFKPYAWKDMEVFSMSLVTSRDQSVSMSGDRYVQIIDDVINRSLWNAEFYVFDMPGGSSDIFRSVLAIVGDYLAGDVIVSQPAMVDSTRKMLNLHNYLEIPVLGLIENMSYLTVGAITYHPFGKSTVDEIAAEFSVPVLGKIPLDPHIAEGVQQGNPFLPEGLLEPIDNTVKAVIETEIHKPGFLEKLVHKVTDTLKTEVEKVLASVIISANKTHDISAIRRNTGFTEGRPLLFVITDESGMKELTRVGLRVTEEALKVIPEPKADEEYEEWVEKFDFQIVSDFQTLARIIMAKAVRGRREVPFSTWEAWCNGDLKAYGLGYAPRAVNAIRNIFDNDEIMGPIRDQYGVLLSRWI</sequence>
<evidence type="ECO:0000256" key="2">
    <source>
        <dbReference type="ARBA" id="ARBA00022840"/>
    </source>
</evidence>
<dbReference type="AlphaFoldDB" id="A0A6M3INA8"/>
<keyword evidence="2" id="KW-0067">ATP-binding</keyword>
<dbReference type="EMBL" id="MT141339">
    <property type="protein sequence ID" value="QJA58785.1"/>
    <property type="molecule type" value="Genomic_DNA"/>
</dbReference>
<dbReference type="Gene3D" id="3.40.50.300">
    <property type="entry name" value="P-loop containing nucleotide triphosphate hydrolases"/>
    <property type="match status" value="1"/>
</dbReference>
<dbReference type="GO" id="GO:0051539">
    <property type="term" value="F:4 iron, 4 sulfur cluster binding"/>
    <property type="evidence" value="ECO:0007669"/>
    <property type="project" value="TreeGrafter"/>
</dbReference>
<evidence type="ECO:0008006" key="4">
    <source>
        <dbReference type="Google" id="ProtNLM"/>
    </source>
</evidence>
<evidence type="ECO:0000256" key="1">
    <source>
        <dbReference type="ARBA" id="ARBA00022741"/>
    </source>
</evidence>
<dbReference type="InterPro" id="IPR027417">
    <property type="entry name" value="P-loop_NTPase"/>
</dbReference>
<dbReference type="GO" id="GO:0016226">
    <property type="term" value="P:iron-sulfur cluster assembly"/>
    <property type="evidence" value="ECO:0007669"/>
    <property type="project" value="InterPro"/>
</dbReference>
<organism evidence="3">
    <name type="scientific">viral metagenome</name>
    <dbReference type="NCBI Taxonomy" id="1070528"/>
    <lineage>
        <taxon>unclassified sequences</taxon>
        <taxon>metagenomes</taxon>
        <taxon>organismal metagenomes</taxon>
    </lineage>
</organism>